<feature type="compositionally biased region" description="Basic and acidic residues" evidence="1">
    <location>
        <begin position="10"/>
        <end position="20"/>
    </location>
</feature>
<dbReference type="EMBL" id="CAUYUJ010018808">
    <property type="protein sequence ID" value="CAK0886472.1"/>
    <property type="molecule type" value="Genomic_DNA"/>
</dbReference>
<evidence type="ECO:0000313" key="2">
    <source>
        <dbReference type="EMBL" id="CAK0886472.1"/>
    </source>
</evidence>
<evidence type="ECO:0000256" key="1">
    <source>
        <dbReference type="SAM" id="MobiDB-lite"/>
    </source>
</evidence>
<accession>A0ABN9WJ08</accession>
<feature type="region of interest" description="Disordered" evidence="1">
    <location>
        <begin position="1"/>
        <end position="20"/>
    </location>
</feature>
<feature type="compositionally biased region" description="Acidic residues" evidence="1">
    <location>
        <begin position="85"/>
        <end position="95"/>
    </location>
</feature>
<proteinExistence type="predicted"/>
<feature type="compositionally biased region" description="Basic and acidic residues" evidence="1">
    <location>
        <begin position="36"/>
        <end position="47"/>
    </location>
</feature>
<gene>
    <name evidence="2" type="ORF">PCOR1329_LOCUS67808</name>
</gene>
<organism evidence="2 3">
    <name type="scientific">Prorocentrum cordatum</name>
    <dbReference type="NCBI Taxonomy" id="2364126"/>
    <lineage>
        <taxon>Eukaryota</taxon>
        <taxon>Sar</taxon>
        <taxon>Alveolata</taxon>
        <taxon>Dinophyceae</taxon>
        <taxon>Prorocentrales</taxon>
        <taxon>Prorocentraceae</taxon>
        <taxon>Prorocentrum</taxon>
    </lineage>
</organism>
<keyword evidence="3" id="KW-1185">Reference proteome</keyword>
<protein>
    <submittedName>
        <fullName evidence="2">Uncharacterized protein</fullName>
    </submittedName>
</protein>
<comment type="caution">
    <text evidence="2">The sequence shown here is derived from an EMBL/GenBank/DDBJ whole genome shotgun (WGS) entry which is preliminary data.</text>
</comment>
<name>A0ABN9WJ08_9DINO</name>
<dbReference type="Proteomes" id="UP001189429">
    <property type="component" value="Unassembled WGS sequence"/>
</dbReference>
<sequence length="162" mass="17380">MVLAEGNMHTSERCQARGRGDLTRRFAPAAVAARAVEGRAPARDGRRAAGLQVSAPVDRPLHQRACGAAGPGPFERVVTQTGGREEEEEEEEEENERGGDVDAPGLGRASAVAPKRGGQGDVTRSVNLPRYDDLEEPPEEPLGKRKPGRQLRTPSPQEPFPS</sequence>
<feature type="region of interest" description="Disordered" evidence="1">
    <location>
        <begin position="36"/>
        <end position="162"/>
    </location>
</feature>
<reference evidence="2" key="1">
    <citation type="submission" date="2023-10" db="EMBL/GenBank/DDBJ databases">
        <authorList>
            <person name="Chen Y."/>
            <person name="Shah S."/>
            <person name="Dougan E. K."/>
            <person name="Thang M."/>
            <person name="Chan C."/>
        </authorList>
    </citation>
    <scope>NUCLEOTIDE SEQUENCE [LARGE SCALE GENOMIC DNA]</scope>
</reference>
<evidence type="ECO:0000313" key="3">
    <source>
        <dbReference type="Proteomes" id="UP001189429"/>
    </source>
</evidence>